<dbReference type="GO" id="GO:0050660">
    <property type="term" value="F:flavin adenine dinucleotide binding"/>
    <property type="evidence" value="ECO:0007669"/>
    <property type="project" value="InterPro"/>
</dbReference>
<keyword evidence="17" id="KW-1185">Reference proteome</keyword>
<dbReference type="PROSITE" id="PS00073">
    <property type="entry name" value="ACYL_COA_DH_2"/>
    <property type="match status" value="1"/>
</dbReference>
<evidence type="ECO:0000256" key="1">
    <source>
        <dbReference type="ARBA" id="ARBA00001974"/>
    </source>
</evidence>
<evidence type="ECO:0000256" key="8">
    <source>
        <dbReference type="ARBA" id="ARBA00066461"/>
    </source>
</evidence>
<evidence type="ECO:0000256" key="9">
    <source>
        <dbReference type="ARBA" id="ARBA00067292"/>
    </source>
</evidence>
<dbReference type="InterPro" id="IPR046373">
    <property type="entry name" value="Acyl-CoA_Oxase/DH_mid-dom_sf"/>
</dbReference>
<dbReference type="InterPro" id="IPR006091">
    <property type="entry name" value="Acyl-CoA_Oxase/DH_mid-dom"/>
</dbReference>
<keyword evidence="3 12" id="KW-0285">Flavoprotein</keyword>
<dbReference type="PANTHER" id="PTHR43884">
    <property type="entry name" value="ACYL-COA DEHYDROGENASE"/>
    <property type="match status" value="1"/>
</dbReference>
<dbReference type="EC" id="1.3.8.11" evidence="7"/>
<dbReference type="EMBL" id="SLVJ01000028">
    <property type="protein sequence ID" value="TCM61441.1"/>
    <property type="molecule type" value="Genomic_DNA"/>
</dbReference>
<comment type="cofactor">
    <cofactor evidence="1 12">
        <name>FAD</name>
        <dbReference type="ChEBI" id="CHEBI:57692"/>
    </cofactor>
</comment>
<keyword evidence="5 12" id="KW-0560">Oxidoreductase</keyword>
<evidence type="ECO:0000313" key="17">
    <source>
        <dbReference type="Proteomes" id="UP000294963"/>
    </source>
</evidence>
<evidence type="ECO:0000256" key="12">
    <source>
        <dbReference type="RuleBase" id="RU362125"/>
    </source>
</evidence>
<gene>
    <name evidence="16" type="ORF">EC844_12839</name>
</gene>
<evidence type="ECO:0000313" key="16">
    <source>
        <dbReference type="EMBL" id="TCM61441.1"/>
    </source>
</evidence>
<dbReference type="FunFam" id="2.40.110.10:FF:000009">
    <property type="entry name" value="Acyl-CoA dehydrogenase"/>
    <property type="match status" value="1"/>
</dbReference>
<evidence type="ECO:0000256" key="7">
    <source>
        <dbReference type="ARBA" id="ARBA00066361"/>
    </source>
</evidence>
<organism evidence="16 17">
    <name type="scientific">Acinetobacter calcoaceticus</name>
    <dbReference type="NCBI Taxonomy" id="471"/>
    <lineage>
        <taxon>Bacteria</taxon>
        <taxon>Pseudomonadati</taxon>
        <taxon>Pseudomonadota</taxon>
        <taxon>Gammaproteobacteria</taxon>
        <taxon>Moraxellales</taxon>
        <taxon>Moraxellaceae</taxon>
        <taxon>Acinetobacter</taxon>
        <taxon>Acinetobacter calcoaceticus/baumannii complex</taxon>
    </lineage>
</organism>
<evidence type="ECO:0000256" key="5">
    <source>
        <dbReference type="ARBA" id="ARBA00023002"/>
    </source>
</evidence>
<dbReference type="OrthoDB" id="9770681at2"/>
<dbReference type="AlphaFoldDB" id="A0A4R1XF21"/>
<accession>A0A4R1XF21</accession>
<protein>
    <recommendedName>
        <fullName evidence="10">3-sulfinopropanoyl-CoA desulfinase</fullName>
        <ecNumber evidence="7">1.3.8.11</ecNumber>
        <ecNumber evidence="8">3.13.1.4</ecNumber>
    </recommendedName>
    <alternativeName>
        <fullName evidence="11">3-sulfinopropionyl coenzyme A desulfinase</fullName>
    </alternativeName>
    <alternativeName>
        <fullName evidence="9">Cyclohexane-1-carbonyl-CoA dehydrogenase</fullName>
    </alternativeName>
</protein>
<dbReference type="Proteomes" id="UP000294963">
    <property type="component" value="Unassembled WGS sequence"/>
</dbReference>
<feature type="domain" description="Acyl-CoA dehydrogenase/oxidase N-terminal" evidence="15">
    <location>
        <begin position="4"/>
        <end position="116"/>
    </location>
</feature>
<dbReference type="InterPro" id="IPR013786">
    <property type="entry name" value="AcylCoA_DH/ox_N"/>
</dbReference>
<dbReference type="GO" id="GO:0003995">
    <property type="term" value="F:acyl-CoA dehydrogenase activity"/>
    <property type="evidence" value="ECO:0007669"/>
    <property type="project" value="InterPro"/>
</dbReference>
<evidence type="ECO:0000259" key="15">
    <source>
        <dbReference type="Pfam" id="PF02771"/>
    </source>
</evidence>
<dbReference type="SUPFAM" id="SSF47203">
    <property type="entry name" value="Acyl-CoA dehydrogenase C-terminal domain-like"/>
    <property type="match status" value="1"/>
</dbReference>
<dbReference type="InterPro" id="IPR006089">
    <property type="entry name" value="Acyl-CoA_DH_CS"/>
</dbReference>
<dbReference type="PIRSF" id="PIRSF016578">
    <property type="entry name" value="HsaA"/>
    <property type="match status" value="1"/>
</dbReference>
<dbReference type="FunFam" id="1.10.540.10:FF:000002">
    <property type="entry name" value="Acyl-CoA dehydrogenase FadE19"/>
    <property type="match status" value="1"/>
</dbReference>
<dbReference type="InterPro" id="IPR009075">
    <property type="entry name" value="AcylCo_DH/oxidase_C"/>
</dbReference>
<dbReference type="EC" id="3.13.1.4" evidence="8"/>
<evidence type="ECO:0000256" key="11">
    <source>
        <dbReference type="ARBA" id="ARBA00075603"/>
    </source>
</evidence>
<feature type="domain" description="Acyl-CoA dehydrogenase/oxidase C-terminal" evidence="13">
    <location>
        <begin position="227"/>
        <end position="375"/>
    </location>
</feature>
<reference evidence="16 17" key="1">
    <citation type="submission" date="2019-03" db="EMBL/GenBank/DDBJ databases">
        <title>Genomic analyses of the natural microbiome of Caenorhabditis elegans.</title>
        <authorList>
            <person name="Samuel B."/>
        </authorList>
    </citation>
    <scope>NUCLEOTIDE SEQUENCE [LARGE SCALE GENOMIC DNA]</scope>
    <source>
        <strain evidence="16 17">JUb89</strain>
    </source>
</reference>
<name>A0A4R1XF21_ACICA</name>
<dbReference type="Pfam" id="PF02771">
    <property type="entry name" value="Acyl-CoA_dh_N"/>
    <property type="match status" value="1"/>
</dbReference>
<comment type="caution">
    <text evidence="16">The sequence shown here is derived from an EMBL/GenBank/DDBJ whole genome shotgun (WGS) entry which is preliminary data.</text>
</comment>
<proteinExistence type="inferred from homology"/>
<evidence type="ECO:0000256" key="4">
    <source>
        <dbReference type="ARBA" id="ARBA00022827"/>
    </source>
</evidence>
<evidence type="ECO:0000256" key="6">
    <source>
        <dbReference type="ARBA" id="ARBA00052938"/>
    </source>
</evidence>
<comment type="catalytic activity">
    <reaction evidence="6">
        <text>3-sulfinopropanoyl-CoA + H2O = propanoyl-CoA + sulfite + H(+)</text>
        <dbReference type="Rhea" id="RHEA:41624"/>
        <dbReference type="ChEBI" id="CHEBI:15377"/>
        <dbReference type="ChEBI" id="CHEBI:15378"/>
        <dbReference type="ChEBI" id="CHEBI:17359"/>
        <dbReference type="ChEBI" id="CHEBI:57392"/>
        <dbReference type="ChEBI" id="CHEBI:78349"/>
        <dbReference type="EC" id="3.13.1.4"/>
    </reaction>
    <physiologicalReaction direction="left-to-right" evidence="6">
        <dbReference type="Rhea" id="RHEA:41625"/>
    </physiologicalReaction>
</comment>
<dbReference type="Gene3D" id="2.40.110.10">
    <property type="entry name" value="Butyryl-CoA Dehydrogenase, subunit A, domain 2"/>
    <property type="match status" value="1"/>
</dbReference>
<dbReference type="Pfam" id="PF00441">
    <property type="entry name" value="Acyl-CoA_dh_1"/>
    <property type="match status" value="1"/>
</dbReference>
<dbReference type="Gene3D" id="1.10.540.10">
    <property type="entry name" value="Acyl-CoA dehydrogenase/oxidase, N-terminal domain"/>
    <property type="match status" value="1"/>
</dbReference>
<dbReference type="PANTHER" id="PTHR43884:SF12">
    <property type="entry name" value="ISOVALERYL-COA DEHYDROGENASE, MITOCHONDRIAL-RELATED"/>
    <property type="match status" value="1"/>
</dbReference>
<sequence length="378" mass="40674">MILTDEQQMVQDMMRDFSQQQLKPTAAERDKTHQFPAAELKQLGELGALGMTVPTEWGGAGLDYTALVIALEEIAAGDGAISTIVSVQNSLPCGILLKYGTEAQKEQYLAKLASGEWLGCFCLTEPEVGSDAGAIRCRAVRDGDDWVLTGTKQFITTGQHAQIALVFAVTDPAAGKRGISCFLVKTDNPGYIVSRLEEKMGQHCSDTATIVLDQCRVPADHVLGAEGQGYKIALSNLESGRIGIAAQSVGMARAALDAAVEYANQRKAFGVAIVQHQAVAFRLADMATQIEAARQLIFHAAALKDAGKPCLKEASMAKLFASTMAERVCSDAIQIHGGYGYVSDFPVERIYRDVRVSQIYEGASDIQRLVIAREVTKV</sequence>
<evidence type="ECO:0000259" key="13">
    <source>
        <dbReference type="Pfam" id="PF00441"/>
    </source>
</evidence>
<dbReference type="SUPFAM" id="SSF56645">
    <property type="entry name" value="Acyl-CoA dehydrogenase NM domain-like"/>
    <property type="match status" value="1"/>
</dbReference>
<dbReference type="Gene3D" id="1.20.140.10">
    <property type="entry name" value="Butyryl-CoA Dehydrogenase, subunit A, domain 3"/>
    <property type="match status" value="1"/>
</dbReference>
<dbReference type="FunFam" id="1.20.140.10:FF:000004">
    <property type="entry name" value="Acyl-CoA dehydrogenase FadE25"/>
    <property type="match status" value="1"/>
</dbReference>
<evidence type="ECO:0000256" key="2">
    <source>
        <dbReference type="ARBA" id="ARBA00009347"/>
    </source>
</evidence>
<evidence type="ECO:0000259" key="14">
    <source>
        <dbReference type="Pfam" id="PF02770"/>
    </source>
</evidence>
<dbReference type="InterPro" id="IPR036250">
    <property type="entry name" value="AcylCo_DH-like_C"/>
</dbReference>
<comment type="similarity">
    <text evidence="2 12">Belongs to the acyl-CoA dehydrogenase family.</text>
</comment>
<evidence type="ECO:0000256" key="3">
    <source>
        <dbReference type="ARBA" id="ARBA00022630"/>
    </source>
</evidence>
<dbReference type="InterPro" id="IPR009100">
    <property type="entry name" value="AcylCoA_DH/oxidase_NM_dom_sf"/>
</dbReference>
<dbReference type="InterPro" id="IPR037069">
    <property type="entry name" value="AcylCoA_DH/ox_N_sf"/>
</dbReference>
<keyword evidence="4 12" id="KW-0274">FAD</keyword>
<feature type="domain" description="Acyl-CoA oxidase/dehydrogenase middle" evidence="14">
    <location>
        <begin position="120"/>
        <end position="215"/>
    </location>
</feature>
<evidence type="ECO:0000256" key="10">
    <source>
        <dbReference type="ARBA" id="ARBA00068311"/>
    </source>
</evidence>
<dbReference type="Pfam" id="PF02770">
    <property type="entry name" value="Acyl-CoA_dh_M"/>
    <property type="match status" value="1"/>
</dbReference>